<evidence type="ECO:0000313" key="2">
    <source>
        <dbReference type="Proteomes" id="UP000828251"/>
    </source>
</evidence>
<reference evidence="1 2" key="1">
    <citation type="journal article" date="2021" name="Plant Biotechnol. J.">
        <title>Multi-omics assisted identification of the key and species-specific regulatory components of drought-tolerant mechanisms in Gossypium stocksii.</title>
        <authorList>
            <person name="Yu D."/>
            <person name="Ke L."/>
            <person name="Zhang D."/>
            <person name="Wu Y."/>
            <person name="Sun Y."/>
            <person name="Mei J."/>
            <person name="Sun J."/>
            <person name="Sun Y."/>
        </authorList>
    </citation>
    <scope>NUCLEOTIDE SEQUENCE [LARGE SCALE GENOMIC DNA]</scope>
    <source>
        <strain evidence="2">cv. E1</strain>
        <tissue evidence="1">Leaf</tissue>
    </source>
</reference>
<organism evidence="1 2">
    <name type="scientific">Gossypium stocksii</name>
    <dbReference type="NCBI Taxonomy" id="47602"/>
    <lineage>
        <taxon>Eukaryota</taxon>
        <taxon>Viridiplantae</taxon>
        <taxon>Streptophyta</taxon>
        <taxon>Embryophyta</taxon>
        <taxon>Tracheophyta</taxon>
        <taxon>Spermatophyta</taxon>
        <taxon>Magnoliopsida</taxon>
        <taxon>eudicotyledons</taxon>
        <taxon>Gunneridae</taxon>
        <taxon>Pentapetalae</taxon>
        <taxon>rosids</taxon>
        <taxon>malvids</taxon>
        <taxon>Malvales</taxon>
        <taxon>Malvaceae</taxon>
        <taxon>Malvoideae</taxon>
        <taxon>Gossypium</taxon>
    </lineage>
</organism>
<accession>A0A9D3W9L1</accession>
<dbReference type="Proteomes" id="UP000828251">
    <property type="component" value="Unassembled WGS sequence"/>
</dbReference>
<evidence type="ECO:0000313" key="1">
    <source>
        <dbReference type="EMBL" id="KAH1115223.1"/>
    </source>
</evidence>
<gene>
    <name evidence="1" type="ORF">J1N35_008601</name>
</gene>
<dbReference type="OrthoDB" id="987204at2759"/>
<proteinExistence type="predicted"/>
<dbReference type="EMBL" id="JAIQCV010000003">
    <property type="protein sequence ID" value="KAH1115223.1"/>
    <property type="molecule type" value="Genomic_DNA"/>
</dbReference>
<name>A0A9D3W9L1_9ROSI</name>
<dbReference type="AlphaFoldDB" id="A0A9D3W9L1"/>
<keyword evidence="2" id="KW-1185">Reference proteome</keyword>
<protein>
    <submittedName>
        <fullName evidence="1">Uncharacterized protein</fullName>
    </submittedName>
</protein>
<sequence length="74" mass="8160">MKDVASRLAERGIALTVEDSTLDYILPESYDPEEIDVNSTVYIDAPNGSELVYQIEKNEGLVNAETGQKADELI</sequence>
<comment type="caution">
    <text evidence="1">The sequence shown here is derived from an EMBL/GenBank/DDBJ whole genome shotgun (WGS) entry which is preliminary data.</text>
</comment>